<proteinExistence type="predicted"/>
<sequence length="484" mass="50470">MINSETLAVAEAVPATEASAIIDALRSQADDILGTALEGSPLVSFAVGSAGNFPYYWQNPNNLLFNGATYNWIGHNLAAKATPAQLDSDLFTTNYIEVFSKIGYHLSAADNDLLSQAQKNATNQQMALLNAWRAAYGSLPAATATQQPIDIIMSTIASTWAKPATDLTSIQQASNLNALLNNTPASGQPIRPVLAAYLNALGTSVSLQNATTMNNGYLQNALLAVQSPTAANGGMAIDTISQLVPAYAVSTPLNDIINGLADTSNAVPLHMSVKRTSESEVTVSVNGSTGFSIPIFDFFSVSVGASASYFSDNIATSSNSVDISMVFSGVTLVNFGPVSFNPSLNTNWLWMEPITEAIQNAGADVSGFHFSPACTLDFSPNGPFGYLTGVAISNYPTVQITVTSSSYQSIATTFQQSSTVKASFLGIPLASVTESSYSHSVQTNASNSSVTITLTPPAPSVSGPVEGSVAWILGAQTHYPAASA</sequence>
<name>A0ABP8J7V8_9BACT</name>
<dbReference type="RefSeq" id="WP_345225801.1">
    <property type="nucleotide sequence ID" value="NZ_BAABHA010000010.1"/>
</dbReference>
<reference evidence="2" key="1">
    <citation type="journal article" date="2019" name="Int. J. Syst. Evol. Microbiol.">
        <title>The Global Catalogue of Microorganisms (GCM) 10K type strain sequencing project: providing services to taxonomists for standard genome sequencing and annotation.</title>
        <authorList>
            <consortium name="The Broad Institute Genomics Platform"/>
            <consortium name="The Broad Institute Genome Sequencing Center for Infectious Disease"/>
            <person name="Wu L."/>
            <person name="Ma J."/>
        </authorList>
    </citation>
    <scope>NUCLEOTIDE SEQUENCE [LARGE SCALE GENOMIC DNA]</scope>
    <source>
        <strain evidence="2">JCM 17924</strain>
    </source>
</reference>
<comment type="caution">
    <text evidence="1">The sequence shown here is derived from an EMBL/GenBank/DDBJ whole genome shotgun (WGS) entry which is preliminary data.</text>
</comment>
<organism evidence="1 2">
    <name type="scientific">Hymenobacter koreensis</name>
    <dbReference type="NCBI Taxonomy" id="1084523"/>
    <lineage>
        <taxon>Bacteria</taxon>
        <taxon>Pseudomonadati</taxon>
        <taxon>Bacteroidota</taxon>
        <taxon>Cytophagia</taxon>
        <taxon>Cytophagales</taxon>
        <taxon>Hymenobacteraceae</taxon>
        <taxon>Hymenobacter</taxon>
    </lineage>
</organism>
<dbReference type="Proteomes" id="UP001500454">
    <property type="component" value="Unassembled WGS sequence"/>
</dbReference>
<gene>
    <name evidence="1" type="ORF">GCM10023186_31370</name>
</gene>
<protein>
    <submittedName>
        <fullName evidence="1">Uncharacterized protein</fullName>
    </submittedName>
</protein>
<keyword evidence="2" id="KW-1185">Reference proteome</keyword>
<evidence type="ECO:0000313" key="1">
    <source>
        <dbReference type="EMBL" id="GAA4386563.1"/>
    </source>
</evidence>
<evidence type="ECO:0000313" key="2">
    <source>
        <dbReference type="Proteomes" id="UP001500454"/>
    </source>
</evidence>
<dbReference type="EMBL" id="BAABHA010000010">
    <property type="protein sequence ID" value="GAA4386563.1"/>
    <property type="molecule type" value="Genomic_DNA"/>
</dbReference>
<accession>A0ABP8J7V8</accession>